<reference evidence="1" key="1">
    <citation type="submission" date="2019-08" db="EMBL/GenBank/DDBJ databases">
        <authorList>
            <person name="Kucharzyk K."/>
            <person name="Murdoch R.W."/>
            <person name="Higgins S."/>
            <person name="Loffler F."/>
        </authorList>
    </citation>
    <scope>NUCLEOTIDE SEQUENCE</scope>
</reference>
<name>A0A645J098_9ZZZZ</name>
<comment type="caution">
    <text evidence="1">The sequence shown here is derived from an EMBL/GenBank/DDBJ whole genome shotgun (WGS) entry which is preliminary data.</text>
</comment>
<sequence>MRPSPRFVQRCRFYSCQIKVGLVVKERGGCFPEGICVDAAFVTDSLNGSVDELAAFGNRDEIVDGQQCAIIGVVADIGGAGGDDVVHIVGRPHDLQLFLVPVEGY</sequence>
<evidence type="ECO:0000313" key="1">
    <source>
        <dbReference type="EMBL" id="MPN56827.1"/>
    </source>
</evidence>
<proteinExistence type="predicted"/>
<dbReference type="EMBL" id="VSSQ01127627">
    <property type="protein sequence ID" value="MPN56827.1"/>
    <property type="molecule type" value="Genomic_DNA"/>
</dbReference>
<accession>A0A645J098</accession>
<organism evidence="1">
    <name type="scientific">bioreactor metagenome</name>
    <dbReference type="NCBI Taxonomy" id="1076179"/>
    <lineage>
        <taxon>unclassified sequences</taxon>
        <taxon>metagenomes</taxon>
        <taxon>ecological metagenomes</taxon>
    </lineage>
</organism>
<gene>
    <name evidence="1" type="ORF">SDC9_204520</name>
</gene>
<dbReference type="AlphaFoldDB" id="A0A645J098"/>
<protein>
    <submittedName>
        <fullName evidence="1">Uncharacterized protein</fullName>
    </submittedName>
</protein>